<evidence type="ECO:0000313" key="6">
    <source>
        <dbReference type="Proteomes" id="UP000095727"/>
    </source>
</evidence>
<dbReference type="AlphaFoldDB" id="A0A173T7A2"/>
<comment type="similarity">
    <text evidence="1">Belongs to the HAD-like hydrolase superfamily. NagD family.</text>
</comment>
<feature type="active site" description="Proton donor" evidence="2">
    <location>
        <position position="13"/>
    </location>
</feature>
<sequence>MLENKKLFLLDIDGTICKGNQLVEGSATFLKDIKANGGQFVFITNNATKSIDDYIRFFQVLGINTDYTNFLTASYVTIDYLKKNHAGELIYVLGTRSFIRELKKNKIHVTSDCEDEGITCVVVSYDNQLTYEKLSDTCKLLSTKNVDYLATNPDYVCPIEFGFVPDCGSICEMLAHAVKRMPYFIGKPQPEMVELALQRNHYRKEETLIVGDRLYTDILCGYHAGVETVLVLSGEATKEEAKAYEHQPDYIMSSVDELHEAWIKNIS</sequence>
<evidence type="ECO:0000313" key="5">
    <source>
        <dbReference type="EMBL" id="CUM98360.1"/>
    </source>
</evidence>
<feature type="binding site" evidence="4">
    <location>
        <position position="13"/>
    </location>
    <ligand>
        <name>Mg(2+)</name>
        <dbReference type="ChEBI" id="CHEBI:18420"/>
    </ligand>
</feature>
<proteinExistence type="inferred from homology"/>
<evidence type="ECO:0000256" key="2">
    <source>
        <dbReference type="PIRSR" id="PIRSR000915-1"/>
    </source>
</evidence>
<reference evidence="5 6" key="1">
    <citation type="submission" date="2015-09" db="EMBL/GenBank/DDBJ databases">
        <authorList>
            <consortium name="Pathogen Informatics"/>
        </authorList>
    </citation>
    <scope>NUCLEOTIDE SEQUENCE [LARGE SCALE GENOMIC DNA]</scope>
    <source>
        <strain evidence="5 6">2789STDY5834962</strain>
    </source>
</reference>
<dbReference type="PANTHER" id="PTHR19288">
    <property type="entry name" value="4-NITROPHENYLPHOSPHATASE-RELATED"/>
    <property type="match status" value="1"/>
</dbReference>
<dbReference type="Pfam" id="PF13242">
    <property type="entry name" value="Hydrolase_like"/>
    <property type="match status" value="1"/>
</dbReference>
<dbReference type="GO" id="GO:0046872">
    <property type="term" value="F:metal ion binding"/>
    <property type="evidence" value="ECO:0007669"/>
    <property type="project" value="UniProtKB-KW"/>
</dbReference>
<dbReference type="Gene3D" id="3.40.50.1000">
    <property type="entry name" value="HAD superfamily/HAD-like"/>
    <property type="match status" value="2"/>
</dbReference>
<keyword evidence="1 4" id="KW-0479">Metal-binding</keyword>
<evidence type="ECO:0000256" key="4">
    <source>
        <dbReference type="PIRSR" id="PIRSR000915-3"/>
    </source>
</evidence>
<dbReference type="EMBL" id="CYXR01000013">
    <property type="protein sequence ID" value="CUM98360.1"/>
    <property type="molecule type" value="Genomic_DNA"/>
</dbReference>
<organism evidence="5 6">
    <name type="scientific">Coprococcus comes</name>
    <dbReference type="NCBI Taxonomy" id="410072"/>
    <lineage>
        <taxon>Bacteria</taxon>
        <taxon>Bacillati</taxon>
        <taxon>Bacillota</taxon>
        <taxon>Clostridia</taxon>
        <taxon>Lachnospirales</taxon>
        <taxon>Lachnospiraceae</taxon>
        <taxon>Coprococcus</taxon>
    </lineage>
</organism>
<feature type="binding site" evidence="4">
    <location>
        <position position="212"/>
    </location>
    <ligand>
        <name>Mg(2+)</name>
        <dbReference type="ChEBI" id="CHEBI:18420"/>
    </ligand>
</feature>
<feature type="binding site" evidence="4">
    <location>
        <position position="11"/>
    </location>
    <ligand>
        <name>Mg(2+)</name>
        <dbReference type="ChEBI" id="CHEBI:18420"/>
    </ligand>
</feature>
<dbReference type="SUPFAM" id="SSF56784">
    <property type="entry name" value="HAD-like"/>
    <property type="match status" value="1"/>
</dbReference>
<accession>A0A173T7A2</accession>
<dbReference type="InterPro" id="IPR023214">
    <property type="entry name" value="HAD_sf"/>
</dbReference>
<comment type="cofactor">
    <cofactor evidence="4">
        <name>Mg(2+)</name>
        <dbReference type="ChEBI" id="CHEBI:18420"/>
    </cofactor>
    <text evidence="4">Divalent metal ions. Mg(2+) is the most effective.</text>
</comment>
<gene>
    <name evidence="5" type="primary">nagD</name>
    <name evidence="5" type="ORF">ERS852574_01956</name>
</gene>
<dbReference type="GO" id="GO:0005737">
    <property type="term" value="C:cytoplasm"/>
    <property type="evidence" value="ECO:0007669"/>
    <property type="project" value="TreeGrafter"/>
</dbReference>
<evidence type="ECO:0000256" key="1">
    <source>
        <dbReference type="PIRNR" id="PIRNR000915"/>
    </source>
</evidence>
<keyword evidence="1 4" id="KW-0460">Magnesium</keyword>
<dbReference type="EC" id="3.1.3.-" evidence="1"/>
<protein>
    <recommendedName>
        <fullName evidence="1">Acid sugar phosphatase</fullName>
        <ecNumber evidence="1">3.1.3.-</ecNumber>
    </recommendedName>
</protein>
<feature type="binding site" evidence="3">
    <location>
        <position position="187"/>
    </location>
    <ligand>
        <name>substrate</name>
    </ligand>
</feature>
<dbReference type="InterPro" id="IPR006357">
    <property type="entry name" value="HAD-SF_hydro_IIA"/>
</dbReference>
<dbReference type="GO" id="GO:0016791">
    <property type="term" value="F:phosphatase activity"/>
    <property type="evidence" value="ECO:0007669"/>
    <property type="project" value="TreeGrafter"/>
</dbReference>
<dbReference type="InterPro" id="IPR036412">
    <property type="entry name" value="HAD-like_sf"/>
</dbReference>
<name>A0A173T7A2_9FIRM</name>
<dbReference type="PIRSF" id="PIRSF000915">
    <property type="entry name" value="PGP-type_phosphatase"/>
    <property type="match status" value="1"/>
</dbReference>
<dbReference type="NCBIfam" id="TIGR01460">
    <property type="entry name" value="HAD-SF-IIA"/>
    <property type="match status" value="1"/>
</dbReference>
<dbReference type="RefSeq" id="WP_055157036.1">
    <property type="nucleotide sequence ID" value="NZ_CYXR01000013.1"/>
</dbReference>
<comment type="function">
    <text evidence="1">Catalyzes the dephosphorylation of 2-6 carbon acid sugars in vitro.</text>
</comment>
<dbReference type="Pfam" id="PF13344">
    <property type="entry name" value="Hydrolase_6"/>
    <property type="match status" value="1"/>
</dbReference>
<dbReference type="PANTHER" id="PTHR19288:SF46">
    <property type="entry name" value="HALOACID DEHALOGENASE-LIKE HYDROLASE DOMAIN-CONTAINING PROTEIN 2"/>
    <property type="match status" value="1"/>
</dbReference>
<dbReference type="Proteomes" id="UP000095727">
    <property type="component" value="Unassembled WGS sequence"/>
</dbReference>
<feature type="active site" description="Nucleophile" evidence="2">
    <location>
        <position position="11"/>
    </location>
</feature>
<evidence type="ECO:0000256" key="3">
    <source>
        <dbReference type="PIRSR" id="PIRSR000915-2"/>
    </source>
</evidence>